<evidence type="ECO:0000313" key="1">
    <source>
        <dbReference type="EMBL" id="QRD01125.1"/>
    </source>
</evidence>
<sequence>MMLAYSGDEPAVCNHSVCIITSASGEQQYIADFTLEQFGCESESRSLKRSDYHDLVCSEFGGVCIGEEWYAEMERLTSDVQDEPFLYKVCQATRKTCGVVGTTSFEKLRRSEQTAWVRDRAIEAVLCCD</sequence>
<dbReference type="AlphaFoldDB" id="A0A7U2F9B3"/>
<name>A0A7U2F9B3_PHANO</name>
<accession>A0A7U2F9B3</accession>
<gene>
    <name evidence="1" type="ORF">JI435_438910</name>
</gene>
<proteinExistence type="predicted"/>
<organism evidence="1 2">
    <name type="scientific">Phaeosphaeria nodorum (strain SN15 / ATCC MYA-4574 / FGSC 10173)</name>
    <name type="common">Glume blotch fungus</name>
    <name type="synonym">Parastagonospora nodorum</name>
    <dbReference type="NCBI Taxonomy" id="321614"/>
    <lineage>
        <taxon>Eukaryota</taxon>
        <taxon>Fungi</taxon>
        <taxon>Dikarya</taxon>
        <taxon>Ascomycota</taxon>
        <taxon>Pezizomycotina</taxon>
        <taxon>Dothideomycetes</taxon>
        <taxon>Pleosporomycetidae</taxon>
        <taxon>Pleosporales</taxon>
        <taxon>Pleosporineae</taxon>
        <taxon>Phaeosphaeriaceae</taxon>
        <taxon>Parastagonospora</taxon>
    </lineage>
</organism>
<keyword evidence="2" id="KW-1185">Reference proteome</keyword>
<reference evidence="2" key="1">
    <citation type="journal article" date="2021" name="BMC Genomics">
        <title>Chromosome-level genome assembly and manually-curated proteome of model necrotroph Parastagonospora nodorum Sn15 reveals a genome-wide trove of candidate effector homologs, and redundancy of virulence-related functions within an accessory chromosome.</title>
        <authorList>
            <person name="Bertazzoni S."/>
            <person name="Jones D.A.B."/>
            <person name="Phan H.T."/>
            <person name="Tan K.-C."/>
            <person name="Hane J.K."/>
        </authorList>
    </citation>
    <scope>NUCLEOTIDE SEQUENCE [LARGE SCALE GENOMIC DNA]</scope>
    <source>
        <strain evidence="2">SN15 / ATCC MYA-4574 / FGSC 10173)</strain>
    </source>
</reference>
<protein>
    <submittedName>
        <fullName evidence="1">Uncharacterized protein</fullName>
    </submittedName>
</protein>
<dbReference type="OrthoDB" id="3778887at2759"/>
<dbReference type="VEuPathDB" id="FungiDB:JI435_438910"/>
<evidence type="ECO:0000313" key="2">
    <source>
        <dbReference type="Proteomes" id="UP000663193"/>
    </source>
</evidence>
<dbReference type="EMBL" id="CP069033">
    <property type="protein sequence ID" value="QRD01125.1"/>
    <property type="molecule type" value="Genomic_DNA"/>
</dbReference>
<dbReference type="Proteomes" id="UP000663193">
    <property type="component" value="Chromosome 11"/>
</dbReference>